<keyword evidence="9 10" id="KW-0472">Membrane</keyword>
<reference evidence="13 14" key="1">
    <citation type="submission" date="2021-10" db="EMBL/GenBank/DDBJ databases">
        <title>Anaerobic single-cell dispensing facilitates the cultivation of human gut bacteria.</title>
        <authorList>
            <person name="Afrizal A."/>
        </authorList>
    </citation>
    <scope>NUCLEOTIDE SEQUENCE [LARGE SCALE GENOMIC DNA]</scope>
    <source>
        <strain evidence="13 14">CLA-AA-H244</strain>
    </source>
</reference>
<evidence type="ECO:0000256" key="10">
    <source>
        <dbReference type="SAM" id="Phobius"/>
    </source>
</evidence>
<dbReference type="PANTHER" id="PTHR24221:SF654">
    <property type="entry name" value="ATP-BINDING CASSETTE SUB-FAMILY B MEMBER 6"/>
    <property type="match status" value="1"/>
</dbReference>
<dbReference type="Gene3D" id="3.40.50.300">
    <property type="entry name" value="P-loop containing nucleotide triphosphate hydrolases"/>
    <property type="match status" value="1"/>
</dbReference>
<dbReference type="SMART" id="SM00382">
    <property type="entry name" value="AAA"/>
    <property type="match status" value="1"/>
</dbReference>
<evidence type="ECO:0000313" key="13">
    <source>
        <dbReference type="EMBL" id="MCC2168670.1"/>
    </source>
</evidence>
<evidence type="ECO:0000256" key="5">
    <source>
        <dbReference type="ARBA" id="ARBA00022741"/>
    </source>
</evidence>
<proteinExistence type="predicted"/>
<evidence type="ECO:0000256" key="7">
    <source>
        <dbReference type="ARBA" id="ARBA00022840"/>
    </source>
</evidence>
<dbReference type="GO" id="GO:0005524">
    <property type="term" value="F:ATP binding"/>
    <property type="evidence" value="ECO:0007669"/>
    <property type="project" value="UniProtKB-KW"/>
</dbReference>
<protein>
    <submittedName>
        <fullName evidence="13">ABC transporter ATP-binding protein/permease</fullName>
    </submittedName>
</protein>
<evidence type="ECO:0000256" key="8">
    <source>
        <dbReference type="ARBA" id="ARBA00022989"/>
    </source>
</evidence>
<dbReference type="SUPFAM" id="SSF52540">
    <property type="entry name" value="P-loop containing nucleoside triphosphate hydrolases"/>
    <property type="match status" value="1"/>
</dbReference>
<keyword evidence="4 10" id="KW-0812">Transmembrane</keyword>
<feature type="transmembrane region" description="Helical" evidence="10">
    <location>
        <begin position="153"/>
        <end position="172"/>
    </location>
</feature>
<dbReference type="GO" id="GO:0140359">
    <property type="term" value="F:ABC-type transporter activity"/>
    <property type="evidence" value="ECO:0007669"/>
    <property type="project" value="InterPro"/>
</dbReference>
<keyword evidence="6" id="KW-0378">Hydrolase</keyword>
<dbReference type="FunFam" id="3.40.50.300:FF:000299">
    <property type="entry name" value="ABC transporter ATP-binding protein/permease"/>
    <property type="match status" value="1"/>
</dbReference>
<evidence type="ECO:0000259" key="12">
    <source>
        <dbReference type="PROSITE" id="PS50929"/>
    </source>
</evidence>
<feature type="transmembrane region" description="Helical" evidence="10">
    <location>
        <begin position="236"/>
        <end position="261"/>
    </location>
</feature>
<evidence type="ECO:0000256" key="2">
    <source>
        <dbReference type="ARBA" id="ARBA00022448"/>
    </source>
</evidence>
<keyword evidence="8 10" id="KW-1133">Transmembrane helix</keyword>
<comment type="subcellular location">
    <subcellularLocation>
        <location evidence="1">Cell membrane</location>
        <topology evidence="1">Multi-pass membrane protein</topology>
    </subcellularLocation>
</comment>
<keyword evidence="3" id="KW-1003">Cell membrane</keyword>
<keyword evidence="14" id="KW-1185">Reference proteome</keyword>
<evidence type="ECO:0000256" key="4">
    <source>
        <dbReference type="ARBA" id="ARBA00022692"/>
    </source>
</evidence>
<dbReference type="PROSITE" id="PS50929">
    <property type="entry name" value="ABC_TM1F"/>
    <property type="match status" value="1"/>
</dbReference>
<evidence type="ECO:0000256" key="6">
    <source>
        <dbReference type="ARBA" id="ARBA00022807"/>
    </source>
</evidence>
<feature type="domain" description="ABC transmembrane type-1" evidence="12">
    <location>
        <begin position="19"/>
        <end position="284"/>
    </location>
</feature>
<comment type="caution">
    <text evidence="13">The sequence shown here is derived from an EMBL/GenBank/DDBJ whole genome shotgun (WGS) entry which is preliminary data.</text>
</comment>
<dbReference type="InterPro" id="IPR003593">
    <property type="entry name" value="AAA+_ATPase"/>
</dbReference>
<dbReference type="InterPro" id="IPR036640">
    <property type="entry name" value="ABC1_TM_sf"/>
</dbReference>
<dbReference type="SUPFAM" id="SSF90123">
    <property type="entry name" value="ABC transporter transmembrane region"/>
    <property type="match status" value="1"/>
</dbReference>
<dbReference type="InterPro" id="IPR027417">
    <property type="entry name" value="P-loop_NTPase"/>
</dbReference>
<feature type="transmembrane region" description="Helical" evidence="10">
    <location>
        <begin position="53"/>
        <end position="69"/>
    </location>
</feature>
<dbReference type="GO" id="GO:0005886">
    <property type="term" value="C:plasma membrane"/>
    <property type="evidence" value="ECO:0007669"/>
    <property type="project" value="UniProtKB-SubCell"/>
</dbReference>
<accession>A0AAE3AXI4</accession>
<gene>
    <name evidence="13" type="ORF">LKD45_13375</name>
</gene>
<dbReference type="PROSITE" id="PS50893">
    <property type="entry name" value="ABC_TRANSPORTER_2"/>
    <property type="match status" value="1"/>
</dbReference>
<dbReference type="InterPro" id="IPR017871">
    <property type="entry name" value="ABC_transporter-like_CS"/>
</dbReference>
<dbReference type="AlphaFoldDB" id="A0AAE3AXI4"/>
<dbReference type="Gene3D" id="1.20.1560.10">
    <property type="entry name" value="ABC transporter type 1, transmembrane domain"/>
    <property type="match status" value="1"/>
</dbReference>
<dbReference type="InterPro" id="IPR011527">
    <property type="entry name" value="ABC1_TM_dom"/>
</dbReference>
<dbReference type="GO" id="GO:0008234">
    <property type="term" value="F:cysteine-type peptidase activity"/>
    <property type="evidence" value="ECO:0007669"/>
    <property type="project" value="UniProtKB-KW"/>
</dbReference>
<dbReference type="InterPro" id="IPR039421">
    <property type="entry name" value="Type_1_exporter"/>
</dbReference>
<dbReference type="Proteomes" id="UP001199355">
    <property type="component" value="Unassembled WGS sequence"/>
</dbReference>
<keyword evidence="5" id="KW-0547">Nucleotide-binding</keyword>
<feature type="transmembrane region" description="Helical" evidence="10">
    <location>
        <begin position="12"/>
        <end position="33"/>
    </location>
</feature>
<feature type="transmembrane region" description="Helical" evidence="10">
    <location>
        <begin position="131"/>
        <end position="147"/>
    </location>
</feature>
<organism evidence="13 14">
    <name type="scientific">Gallintestinimicrobium propionicum</name>
    <dbReference type="NCBI Taxonomy" id="2981770"/>
    <lineage>
        <taxon>Bacteria</taxon>
        <taxon>Bacillati</taxon>
        <taxon>Bacillota</taxon>
        <taxon>Clostridia</taxon>
        <taxon>Lachnospirales</taxon>
        <taxon>Lachnospiraceae</taxon>
        <taxon>Gallintestinimicrobium</taxon>
    </lineage>
</organism>
<dbReference type="GO" id="GO:0034040">
    <property type="term" value="F:ATPase-coupled lipid transmembrane transporter activity"/>
    <property type="evidence" value="ECO:0007669"/>
    <property type="project" value="TreeGrafter"/>
</dbReference>
<dbReference type="PROSITE" id="PS00211">
    <property type="entry name" value="ABC_TRANSPORTER_1"/>
    <property type="match status" value="1"/>
</dbReference>
<evidence type="ECO:0000313" key="14">
    <source>
        <dbReference type="Proteomes" id="UP001199355"/>
    </source>
</evidence>
<dbReference type="EMBL" id="JAJEQF010000042">
    <property type="protein sequence ID" value="MCC2168670.1"/>
    <property type="molecule type" value="Genomic_DNA"/>
</dbReference>
<evidence type="ECO:0000256" key="3">
    <source>
        <dbReference type="ARBA" id="ARBA00022475"/>
    </source>
</evidence>
<dbReference type="PANTHER" id="PTHR24221">
    <property type="entry name" value="ATP-BINDING CASSETTE SUB-FAMILY B"/>
    <property type="match status" value="1"/>
</dbReference>
<keyword evidence="6" id="KW-0788">Thiol protease</keyword>
<evidence type="ECO:0000259" key="11">
    <source>
        <dbReference type="PROSITE" id="PS50893"/>
    </source>
</evidence>
<feature type="domain" description="ABC transporter" evidence="11">
    <location>
        <begin position="326"/>
        <end position="558"/>
    </location>
</feature>
<name>A0AAE3AXI4_9FIRM</name>
<dbReference type="InterPro" id="IPR003439">
    <property type="entry name" value="ABC_transporter-like_ATP-bd"/>
</dbReference>
<dbReference type="Pfam" id="PF00005">
    <property type="entry name" value="ABC_tran"/>
    <property type="match status" value="1"/>
</dbReference>
<evidence type="ECO:0000256" key="1">
    <source>
        <dbReference type="ARBA" id="ARBA00004651"/>
    </source>
</evidence>
<keyword evidence="6" id="KW-0645">Protease</keyword>
<dbReference type="GO" id="GO:0016887">
    <property type="term" value="F:ATP hydrolysis activity"/>
    <property type="evidence" value="ECO:0007669"/>
    <property type="project" value="InterPro"/>
</dbReference>
<keyword evidence="2" id="KW-0813">Transport</keyword>
<evidence type="ECO:0000256" key="9">
    <source>
        <dbReference type="ARBA" id="ARBA00023136"/>
    </source>
</evidence>
<keyword evidence="7 13" id="KW-0067">ATP-binding</keyword>
<sequence>MSSFFDVIKKNAGLVMSYLLLGIVIVFCETFSVNLFQRILDSITLKSVDIGEIILYSTLLILGYILNYVDNYPTTKLSSKIYLDFKINAIRKIRTIDYKEYQKLGTGKILQLIENGSNAGRNILFEYGFRIIRELIPSLMFSLFFIAQIDIRIMYIIFVGYILVFIVTNILLKCLYSVKKEVLINEEGFNRKLTRGFMELVVFRIYRRFENEIKQCVNMEDNIVRGKSKLVMIHEAFFTAFAVLIGIVKIIILCAQFLGWNLSVGEIVALLTLVDKAYTPIAIFNVIYIEKKLEQIAYERYKEFLDLPNDTALEQVDNNKIENYNIEIKGLCYSYNKRQVVNNIDINVKTGEAVAFVGESGSGKSTIIKLILGLLKYQNGSIKIGGIELSKLNLNKFYTKISYISQDSPIFDGTIRENIVFDRKIKDEDIMKVLDLVELKEYVCSLPEGLDTEIGEKGQMLSGGEKQRLALARVFFDESELIILDEATSAMDNLTESAIMNNILKYFSNRTLLIIAHRLNSIEKVDRIYAIKDANLIAEGTFAEMLDKSEYFKQLWTASQSEDYK</sequence>
<dbReference type="RefSeq" id="WP_308728830.1">
    <property type="nucleotide sequence ID" value="NZ_JAJEQF010000042.1"/>
</dbReference>